<dbReference type="Pfam" id="PF24553">
    <property type="entry name" value="Rv0428c_C"/>
    <property type="match status" value="1"/>
</dbReference>
<dbReference type="Pfam" id="PF24551">
    <property type="entry name" value="SH3_Rv0428c"/>
    <property type="match status" value="1"/>
</dbReference>
<keyword evidence="3" id="KW-1185">Reference proteome</keyword>
<evidence type="ECO:0000313" key="2">
    <source>
        <dbReference type="EMBL" id="NMN98093.1"/>
    </source>
</evidence>
<dbReference type="RefSeq" id="WP_169591733.1">
    <property type="nucleotide sequence ID" value="NZ_VCQU01000009.1"/>
</dbReference>
<keyword evidence="2" id="KW-0808">Transferase</keyword>
<protein>
    <submittedName>
        <fullName evidence="2">GNAT family N-acetyltransferase</fullName>
    </submittedName>
</protein>
<organism evidence="2 3">
    <name type="scientific">Antrihabitans stalactiti</name>
    <dbReference type="NCBI Taxonomy" id="2584121"/>
    <lineage>
        <taxon>Bacteria</taxon>
        <taxon>Bacillati</taxon>
        <taxon>Actinomycetota</taxon>
        <taxon>Actinomycetes</taxon>
        <taxon>Mycobacteriales</taxon>
        <taxon>Nocardiaceae</taxon>
        <taxon>Antrihabitans</taxon>
    </lineage>
</organism>
<feature type="domain" description="N-acetyltransferase" evidence="1">
    <location>
        <begin position="175"/>
        <end position="312"/>
    </location>
</feature>
<dbReference type="Proteomes" id="UP000535543">
    <property type="component" value="Unassembled WGS sequence"/>
</dbReference>
<reference evidence="2 3" key="2">
    <citation type="submission" date="2020-06" db="EMBL/GenBank/DDBJ databases">
        <title>Antribacter stalactiti gen. nov., sp. nov., a new member of the family Nacardiaceae isolated from a cave.</title>
        <authorList>
            <person name="Kim I.S."/>
        </authorList>
    </citation>
    <scope>NUCLEOTIDE SEQUENCE [LARGE SCALE GENOMIC DNA]</scope>
    <source>
        <strain evidence="2 3">YC2-7</strain>
    </source>
</reference>
<dbReference type="CDD" id="cd04301">
    <property type="entry name" value="NAT_SF"/>
    <property type="match status" value="1"/>
</dbReference>
<gene>
    <name evidence="2" type="ORF">FGL95_23925</name>
</gene>
<dbReference type="PROSITE" id="PS51186">
    <property type="entry name" value="GNAT"/>
    <property type="match status" value="1"/>
</dbReference>
<reference evidence="2 3" key="1">
    <citation type="submission" date="2019-05" db="EMBL/GenBank/DDBJ databases">
        <authorList>
            <person name="Lee S.D."/>
        </authorList>
    </citation>
    <scope>NUCLEOTIDE SEQUENCE [LARGE SCALE GENOMIC DNA]</scope>
    <source>
        <strain evidence="2 3">YC2-7</strain>
    </source>
</reference>
<evidence type="ECO:0000259" key="1">
    <source>
        <dbReference type="PROSITE" id="PS51186"/>
    </source>
</evidence>
<dbReference type="InterPro" id="IPR016181">
    <property type="entry name" value="Acyl_CoA_acyltransferase"/>
</dbReference>
<dbReference type="PANTHER" id="PTHR43072:SF60">
    <property type="entry name" value="L-2,4-DIAMINOBUTYRIC ACID ACETYLTRANSFERASE"/>
    <property type="match status" value="1"/>
</dbReference>
<proteinExistence type="predicted"/>
<dbReference type="InterPro" id="IPR056934">
    <property type="entry name" value="SH3_Rv0428c"/>
</dbReference>
<sequence>MTKTDIPIGSRVVLRYRLPAGYERPMTDVIGELVSLDPPTVRTAAGAVVQVASDRVVALKALGPRPIRTSEIRELEIAAADGWPGLERHWIDGWLLRSGAGFTGRANSAVPLQQSATLDSLDAIRQWYADRGQGPRLLLPDRLCTVPAGWTTYDEVLVLAADITNLALPPGPAMVAIAAEPGAEWLSLYRYRGSVPPPAALDVLTSVRHGELGFGQLGAIGGKPMAIARAAVTSATDGRRWVGLTAVEVDEAHRRHGLGSLICARMVAWGRDRGATHAYLQVSVDNEPALAMYRRLGFVDHHRYRYAIPTAG</sequence>
<accession>A0A848KGG1</accession>
<dbReference type="AlphaFoldDB" id="A0A848KGG1"/>
<dbReference type="PANTHER" id="PTHR43072">
    <property type="entry name" value="N-ACETYLTRANSFERASE"/>
    <property type="match status" value="1"/>
</dbReference>
<name>A0A848KGG1_9NOCA</name>
<dbReference type="GO" id="GO:0016747">
    <property type="term" value="F:acyltransferase activity, transferring groups other than amino-acyl groups"/>
    <property type="evidence" value="ECO:0007669"/>
    <property type="project" value="InterPro"/>
</dbReference>
<comment type="caution">
    <text evidence="2">The sequence shown here is derived from an EMBL/GenBank/DDBJ whole genome shotgun (WGS) entry which is preliminary data.</text>
</comment>
<evidence type="ECO:0000313" key="3">
    <source>
        <dbReference type="Proteomes" id="UP000535543"/>
    </source>
</evidence>
<dbReference type="InterPro" id="IPR000182">
    <property type="entry name" value="GNAT_dom"/>
</dbReference>
<dbReference type="EMBL" id="VCQU01000009">
    <property type="protein sequence ID" value="NMN98093.1"/>
    <property type="molecule type" value="Genomic_DNA"/>
</dbReference>
<dbReference type="SUPFAM" id="SSF55729">
    <property type="entry name" value="Acyl-CoA N-acyltransferases (Nat)"/>
    <property type="match status" value="1"/>
</dbReference>
<dbReference type="InterPro" id="IPR056935">
    <property type="entry name" value="Rv0428c-like_C"/>
</dbReference>
<dbReference type="Gene3D" id="3.40.630.30">
    <property type="match status" value="1"/>
</dbReference>